<dbReference type="InterPro" id="IPR042229">
    <property type="entry name" value="Listeria/Bacterioides_rpt_sf"/>
</dbReference>
<evidence type="ECO:0000256" key="1">
    <source>
        <dbReference type="ARBA" id="ARBA00004196"/>
    </source>
</evidence>
<evidence type="ECO:0000259" key="3">
    <source>
        <dbReference type="PROSITE" id="PS51272"/>
    </source>
</evidence>
<evidence type="ECO:0000256" key="2">
    <source>
        <dbReference type="SAM" id="SignalP"/>
    </source>
</evidence>
<dbReference type="PANTHER" id="PTHR43308:SF5">
    <property type="entry name" value="S-LAYER PROTEIN _ PEPTIDOGLYCAN ENDO-BETA-N-ACETYLGLUCOSAMINIDASE"/>
    <property type="match status" value="1"/>
</dbReference>
<dbReference type="InterPro" id="IPR001119">
    <property type="entry name" value="SLH_dom"/>
</dbReference>
<dbReference type="InterPro" id="IPR013378">
    <property type="entry name" value="InlB-like_B-rpt"/>
</dbReference>
<dbReference type="PROSITE" id="PS51272">
    <property type="entry name" value="SLH"/>
    <property type="match status" value="3"/>
</dbReference>
<dbReference type="NCBIfam" id="TIGR02543">
    <property type="entry name" value="List_Bact_rpt"/>
    <property type="match status" value="10"/>
</dbReference>
<dbReference type="RefSeq" id="WP_379125265.1">
    <property type="nucleotide sequence ID" value="NZ_JBHLVF010000034.1"/>
</dbReference>
<keyword evidence="5" id="KW-1185">Reference proteome</keyword>
<dbReference type="Proteomes" id="UP001589818">
    <property type="component" value="Unassembled WGS sequence"/>
</dbReference>
<reference evidence="4 5" key="1">
    <citation type="submission" date="2024-09" db="EMBL/GenBank/DDBJ databases">
        <authorList>
            <person name="Sun Q."/>
            <person name="Mori K."/>
        </authorList>
    </citation>
    <scope>NUCLEOTIDE SEQUENCE [LARGE SCALE GENOMIC DNA]</scope>
    <source>
        <strain evidence="4 5">CCM 4839</strain>
    </source>
</reference>
<dbReference type="InterPro" id="IPR036278">
    <property type="entry name" value="Sialidase_sf"/>
</dbReference>
<dbReference type="Pfam" id="PF00395">
    <property type="entry name" value="SLH"/>
    <property type="match status" value="3"/>
</dbReference>
<dbReference type="Pfam" id="PF09479">
    <property type="entry name" value="Flg_new"/>
    <property type="match status" value="16"/>
</dbReference>
<proteinExistence type="predicted"/>
<keyword evidence="2" id="KW-0732">Signal</keyword>
<evidence type="ECO:0000313" key="4">
    <source>
        <dbReference type="EMBL" id="MFC0393615.1"/>
    </source>
</evidence>
<gene>
    <name evidence="4" type="ORF">ACFFJ8_19865</name>
</gene>
<dbReference type="EMBL" id="JBHLVF010000034">
    <property type="protein sequence ID" value="MFC0393615.1"/>
    <property type="molecule type" value="Genomic_DNA"/>
</dbReference>
<organism evidence="4 5">
    <name type="scientific">Paenibacillus mendelii</name>
    <dbReference type="NCBI Taxonomy" id="206163"/>
    <lineage>
        <taxon>Bacteria</taxon>
        <taxon>Bacillati</taxon>
        <taxon>Bacillota</taxon>
        <taxon>Bacilli</taxon>
        <taxon>Bacillales</taxon>
        <taxon>Paenibacillaceae</taxon>
        <taxon>Paenibacillus</taxon>
    </lineage>
</organism>
<comment type="caution">
    <text evidence="4">The sequence shown here is derived from an EMBL/GenBank/DDBJ whole genome shotgun (WGS) entry which is preliminary data.</text>
</comment>
<accession>A0ABV6JCJ4</accession>
<sequence length="1941" mass="196964">MNKRNYVSLFIALLILLEVINPASAFAAWGQPDSQVSSTIQGITRGPDRFMAVGNSGLLIYSLDSSDGQFLGSIVTNTLDSLNDIIYAGGKYVIVGANGKILTFGPGNVLGTSTSNTPYSLGGIAYGGGKYVATGQFSTVVTSSDGVNWNSQTLPGTGGAYMYDVTYGDKFVAVGQYGEIWTSLDGVSWTERTSNTGNYLQGVTYANGQYVAVGTGGTIVTSPDGVTWTVQTSGASQGFSGITYGNGRFVAVGSGGVIASSANGVQWKLNASGVTDYITDIAYGNNTFVAVGNDLNLIFQNSAVTYDGNGYTGGTVPSDSSTYAIGASATVLSKGSMARTGYSFTGWNTAANGSGTSYGAGTTIAMDMDNVTLYAQWVANPTYTVTYNGNGSTGGAVPADSGTYETGASATVLGKGSLVKAGHTFAGWNTATNGSGTNYAAGAALTMGSANVTLFAKWTVNPTYTVTYNGNGSTGGAVPTDSGTYETGASATVLGKGSLVKAGHTFAGWNTAANGSGTNYAAGAALTMGSANVTLFAKWTVNPTYTVTYNGNGSTGGTVPADSGTYETGASATVLGKGSLVKAGHTFAGWNTAANGSGTNYAAGAALTMGSANVTLFAKWTVNPTYTVTYNGNGSTGGTVPADSGTYETGASATVLGKGSLVKAGYTFAGWNTAANGSGTSYAAGATLTMGSANVTLFAQWTTNPTYTVTYDGNGSTGGAAPLDNGTYETGASATVLGKGSLVKAGYTFAGWNTAVNGSGTNYAAGDTLIMGSTNVTLFAQWTTNATYAVTYDGNGSTGGTVPSDSGTYETGASATVLGKGSLVKAGYTFAGWNTVANGSGTNYASGATLTMGSANVTLFAKWTTNPTYTVTYNGNGSTGGTEPSDSGTYETGATATVLGNSGNLVRAGYTFAGWNTAANGSGTNYAAGDTLTMGSANVTLFAKWTTNPTYTVTYNGNGSTGGTAPSDSGTYETGATATVLGNSGNLVRAGYTFAGWNTVANGSGTSYAAGATLTIGSANVTLFAQWMTNPIYTVMYNGNGSTGGTVPTDSGTYETGASATVLGNTGNLVKAGYTFAGWNTAANGSGTSYAAGATLTMGSTNVTLFAKWTTNPTYTVTYDGNGSTGGAAPVDRGTYETGASATVLGKGSLVKAGYAFAGWNTAANGSGTSYAAGVTLTMGSANVTLFAQWTTNPTYMVTYDGNGSTGGTVPSDSGAYETGASATVLGKESLVKAGHTFAGWNTAANGSGTSYAAGATLTMGSANVTLFAQWMTNPTYTVTYDGNGSTGGAAPSDNGMYETGTTVTVLGNTGNLVKAGHVFAGWNTAANGSGTSYAAGATLTMGSANVTLFAQWTTNPTYTVTYDGNGSTGGAAPSDNGMYEIGASATVLGKGSLVKAGYTFTGWNTAANGSETSYAAGDTLTIGSANVTLFAQWTTNPTYTVTYDGNGSTGGAAPSDNGTYETGAPVTVLGNTGNLVKAGYTFAGWNTAANGSGTSYAAGTTLTMGSANVTLFAQWTTNPTYTVTYNGNGSTGGTVPSDSGTYETGASATVLGNTGSLVRAGYTFAGWNSAANGSGTSYAAGAALTMGSANVTLYAQWRASVSYGGPTYIKLVSTDGRLTLPAGAIGEVSFEDLVRIFIPSGAANKELTITIERELETENLLSKEKHPVSGVFEIMKNFSENFKKMVTISFAFEPSKLAEGQRPAVFYYDGLKKAWVEVAGGKVVGNWISVEVDYLATFTILCVENVNDQPVPCGPVDSDSEPEFSDISGHWAEDNIKQAVKNGIVSGYPDGTFKPNAAVTRAEFVVMLMNALKPQAEKAEIAFTDTAKIEAWAKKAVAQAMQAGIIRGFEDGSFRPDKVVTRSEMVVMIARALNLRVGSNATTDFGDDHHIPTWAKGAVVAMKKLGLIQGKSMNKFAPDDKTTRAEAATILLRIVEQKSK</sequence>
<dbReference type="PANTHER" id="PTHR43308">
    <property type="entry name" value="OUTER MEMBRANE PROTEIN ALPHA-RELATED"/>
    <property type="match status" value="1"/>
</dbReference>
<feature type="domain" description="SLH" evidence="3">
    <location>
        <begin position="1760"/>
        <end position="1823"/>
    </location>
</feature>
<dbReference type="Gene3D" id="2.60.40.4270">
    <property type="entry name" value="Listeria-Bacteroides repeat domain"/>
    <property type="match status" value="16"/>
</dbReference>
<feature type="domain" description="SLH" evidence="3">
    <location>
        <begin position="1886"/>
        <end position="1941"/>
    </location>
</feature>
<comment type="subcellular location">
    <subcellularLocation>
        <location evidence="1">Cell envelope</location>
    </subcellularLocation>
</comment>
<dbReference type="InterPro" id="IPR051465">
    <property type="entry name" value="Cell_Envelope_Struct_Comp"/>
</dbReference>
<feature type="domain" description="SLH" evidence="3">
    <location>
        <begin position="1824"/>
        <end position="1884"/>
    </location>
</feature>
<dbReference type="SUPFAM" id="SSF50939">
    <property type="entry name" value="Sialidases"/>
    <property type="match status" value="1"/>
</dbReference>
<evidence type="ECO:0000313" key="5">
    <source>
        <dbReference type="Proteomes" id="UP001589818"/>
    </source>
</evidence>
<feature type="chain" id="PRO_5045455216" evidence="2">
    <location>
        <begin position="28"/>
        <end position="1941"/>
    </location>
</feature>
<name>A0ABV6JCJ4_9BACL</name>
<protein>
    <submittedName>
        <fullName evidence="4">InlB B-repeat-containing protein</fullName>
    </submittedName>
</protein>
<feature type="signal peptide" evidence="2">
    <location>
        <begin position="1"/>
        <end position="27"/>
    </location>
</feature>